<name>A0A0N0P5S7_LEPSE</name>
<dbReference type="EMBL" id="LJSK01000114">
    <property type="protein sequence ID" value="KPI86816.1"/>
    <property type="molecule type" value="Genomic_DNA"/>
</dbReference>
<gene>
    <name evidence="1" type="ORF">ABL78_4093</name>
</gene>
<accession>A0A0N0P5S7</accession>
<keyword evidence="2" id="KW-1185">Reference proteome</keyword>
<dbReference type="Proteomes" id="UP000038009">
    <property type="component" value="Unassembled WGS sequence"/>
</dbReference>
<dbReference type="VEuPathDB" id="TriTrypDB:Lsey_0114_0010"/>
<dbReference type="AlphaFoldDB" id="A0A0N0P5S7"/>
<proteinExistence type="predicted"/>
<protein>
    <submittedName>
        <fullName evidence="1">Uncharacterized protein</fullName>
    </submittedName>
</protein>
<sequence length="162" mass="17683">MGVLHVVLTEDHVFFQSQVLQGDAIVPALQKGELRLCAEAVAHNAHPSLARATVAELQVLLQVGAKDIVAATALIPAQLQPPIECVQLMRQPYQDVRRAAQRTQLRIPLLQVLRVAVLTATTLHGRHHAVTVLHINGSVEAGTPCLQHVIEKNTQVLMVYAR</sequence>
<evidence type="ECO:0000313" key="2">
    <source>
        <dbReference type="Proteomes" id="UP000038009"/>
    </source>
</evidence>
<comment type="caution">
    <text evidence="1">The sequence shown here is derived from an EMBL/GenBank/DDBJ whole genome shotgun (WGS) entry which is preliminary data.</text>
</comment>
<reference evidence="1 2" key="1">
    <citation type="journal article" date="2015" name="PLoS Pathog.">
        <title>Leptomonas seymouri: Adaptations to the Dixenous Life Cycle Analyzed by Genome Sequencing, Transcriptome Profiling and Co-infection with Leishmania donovani.</title>
        <authorList>
            <person name="Kraeva N."/>
            <person name="Butenko A."/>
            <person name="Hlavacova J."/>
            <person name="Kostygov A."/>
            <person name="Myskova J."/>
            <person name="Grybchuk D."/>
            <person name="Lestinova T."/>
            <person name="Votypka J."/>
            <person name="Volf P."/>
            <person name="Opperdoes F."/>
            <person name="Flegontov P."/>
            <person name="Lukes J."/>
            <person name="Yurchenko V."/>
        </authorList>
    </citation>
    <scope>NUCLEOTIDE SEQUENCE [LARGE SCALE GENOMIC DNA]</scope>
    <source>
        <strain evidence="1 2">ATCC 30220</strain>
    </source>
</reference>
<evidence type="ECO:0000313" key="1">
    <source>
        <dbReference type="EMBL" id="KPI86816.1"/>
    </source>
</evidence>
<organism evidence="1 2">
    <name type="scientific">Leptomonas seymouri</name>
    <dbReference type="NCBI Taxonomy" id="5684"/>
    <lineage>
        <taxon>Eukaryota</taxon>
        <taxon>Discoba</taxon>
        <taxon>Euglenozoa</taxon>
        <taxon>Kinetoplastea</taxon>
        <taxon>Metakinetoplastina</taxon>
        <taxon>Trypanosomatida</taxon>
        <taxon>Trypanosomatidae</taxon>
        <taxon>Leishmaniinae</taxon>
        <taxon>Leptomonas</taxon>
    </lineage>
</organism>